<accession>A0A8I2C4D3</accession>
<gene>
    <name evidence="8" type="ORF">JOH49_007208</name>
</gene>
<keyword evidence="4" id="KW-0233">DNA recombination</keyword>
<dbReference type="InterPro" id="IPR038488">
    <property type="entry name" value="Integrase_DNA-bd_sf"/>
</dbReference>
<dbReference type="PANTHER" id="PTHR30629:SF2">
    <property type="entry name" value="PROPHAGE INTEGRASE INTS-RELATED"/>
    <property type="match status" value="1"/>
</dbReference>
<dbReference type="SUPFAM" id="SSF56349">
    <property type="entry name" value="DNA breaking-rejoining enzymes"/>
    <property type="match status" value="1"/>
</dbReference>
<dbReference type="Pfam" id="PF00589">
    <property type="entry name" value="Phage_integrase"/>
    <property type="match status" value="1"/>
</dbReference>
<evidence type="ECO:0000256" key="1">
    <source>
        <dbReference type="ARBA" id="ARBA00008857"/>
    </source>
</evidence>
<dbReference type="RefSeq" id="WP_209945207.1">
    <property type="nucleotide sequence ID" value="NZ_JAFICZ010000001.1"/>
</dbReference>
<organism evidence="8 9">
    <name type="scientific">Bradyrhizobium elkanii</name>
    <dbReference type="NCBI Taxonomy" id="29448"/>
    <lineage>
        <taxon>Bacteria</taxon>
        <taxon>Pseudomonadati</taxon>
        <taxon>Pseudomonadota</taxon>
        <taxon>Alphaproteobacteria</taxon>
        <taxon>Hyphomicrobiales</taxon>
        <taxon>Nitrobacteraceae</taxon>
        <taxon>Bradyrhizobium</taxon>
    </lineage>
</organism>
<evidence type="ECO:0000256" key="5">
    <source>
        <dbReference type="PROSITE-ProRule" id="PRU01248"/>
    </source>
</evidence>
<evidence type="ECO:0000259" key="6">
    <source>
        <dbReference type="PROSITE" id="PS51898"/>
    </source>
</evidence>
<dbReference type="InterPro" id="IPR013762">
    <property type="entry name" value="Integrase-like_cat_sf"/>
</dbReference>
<evidence type="ECO:0000313" key="9">
    <source>
        <dbReference type="Proteomes" id="UP000673383"/>
    </source>
</evidence>
<feature type="domain" description="Tyr recombinase" evidence="6">
    <location>
        <begin position="209"/>
        <end position="409"/>
    </location>
</feature>
<dbReference type="CDD" id="cd00801">
    <property type="entry name" value="INT_P4_C"/>
    <property type="match status" value="1"/>
</dbReference>
<dbReference type="Gene3D" id="1.10.150.130">
    <property type="match status" value="1"/>
</dbReference>
<dbReference type="GO" id="GO:0015074">
    <property type="term" value="P:DNA integration"/>
    <property type="evidence" value="ECO:0007669"/>
    <property type="project" value="UniProtKB-KW"/>
</dbReference>
<dbReference type="Gene3D" id="3.30.160.390">
    <property type="entry name" value="Integrase, DNA-binding domain"/>
    <property type="match status" value="1"/>
</dbReference>
<comment type="similarity">
    <text evidence="1">Belongs to the 'phage' integrase family.</text>
</comment>
<dbReference type="PROSITE" id="PS51900">
    <property type="entry name" value="CB"/>
    <property type="match status" value="1"/>
</dbReference>
<dbReference type="EMBL" id="JAFICZ010000001">
    <property type="protein sequence ID" value="MBP1297455.1"/>
    <property type="molecule type" value="Genomic_DNA"/>
</dbReference>
<dbReference type="GO" id="GO:0003677">
    <property type="term" value="F:DNA binding"/>
    <property type="evidence" value="ECO:0007669"/>
    <property type="project" value="UniProtKB-UniRule"/>
</dbReference>
<dbReference type="InterPro" id="IPR050808">
    <property type="entry name" value="Phage_Integrase"/>
</dbReference>
<dbReference type="Pfam" id="PF22022">
    <property type="entry name" value="Phage_int_M"/>
    <property type="match status" value="1"/>
</dbReference>
<reference evidence="8" key="1">
    <citation type="submission" date="2021-02" db="EMBL/GenBank/DDBJ databases">
        <title>Genomic Encyclopedia of Type Strains, Phase IV (KMG-V): Genome sequencing to study the core and pangenomes of soil and plant-associated prokaryotes.</title>
        <authorList>
            <person name="Whitman W."/>
        </authorList>
    </citation>
    <scope>NUCLEOTIDE SEQUENCE</scope>
    <source>
        <strain evidence="8">USDA 406</strain>
    </source>
</reference>
<evidence type="ECO:0000256" key="4">
    <source>
        <dbReference type="ARBA" id="ARBA00023172"/>
    </source>
</evidence>
<comment type="caution">
    <text evidence="8">The sequence shown here is derived from an EMBL/GenBank/DDBJ whole genome shotgun (WGS) entry which is preliminary data.</text>
</comment>
<keyword evidence="2" id="KW-0229">DNA integration</keyword>
<dbReference type="InterPro" id="IPR053876">
    <property type="entry name" value="Phage_int_M"/>
</dbReference>
<evidence type="ECO:0000313" key="8">
    <source>
        <dbReference type="EMBL" id="MBP1297455.1"/>
    </source>
</evidence>
<dbReference type="GO" id="GO:0006310">
    <property type="term" value="P:DNA recombination"/>
    <property type="evidence" value="ECO:0007669"/>
    <property type="project" value="UniProtKB-KW"/>
</dbReference>
<dbReference type="InterPro" id="IPR010998">
    <property type="entry name" value="Integrase_recombinase_N"/>
</dbReference>
<dbReference type="InterPro" id="IPR025166">
    <property type="entry name" value="Integrase_DNA_bind_dom"/>
</dbReference>
<proteinExistence type="inferred from homology"/>
<evidence type="ECO:0000256" key="2">
    <source>
        <dbReference type="ARBA" id="ARBA00022908"/>
    </source>
</evidence>
<dbReference type="Proteomes" id="UP000673383">
    <property type="component" value="Unassembled WGS sequence"/>
</dbReference>
<dbReference type="PANTHER" id="PTHR30629">
    <property type="entry name" value="PROPHAGE INTEGRASE"/>
    <property type="match status" value="1"/>
</dbReference>
<dbReference type="AlphaFoldDB" id="A0A8I2C4D3"/>
<dbReference type="Gene3D" id="1.10.443.10">
    <property type="entry name" value="Intergrase catalytic core"/>
    <property type="match status" value="1"/>
</dbReference>
<evidence type="ECO:0000256" key="3">
    <source>
        <dbReference type="ARBA" id="ARBA00023125"/>
    </source>
</evidence>
<protein>
    <submittedName>
        <fullName evidence="8">Integrase</fullName>
    </submittedName>
</protein>
<dbReference type="InterPro" id="IPR011010">
    <property type="entry name" value="DNA_brk_join_enz"/>
</dbReference>
<dbReference type="InterPro" id="IPR002104">
    <property type="entry name" value="Integrase_catalytic"/>
</dbReference>
<name>A0A8I2C4D3_BRAEL</name>
<dbReference type="InterPro" id="IPR044068">
    <property type="entry name" value="CB"/>
</dbReference>
<feature type="domain" description="Core-binding (CB)" evidence="7">
    <location>
        <begin position="105"/>
        <end position="185"/>
    </location>
</feature>
<evidence type="ECO:0000259" key="7">
    <source>
        <dbReference type="PROSITE" id="PS51900"/>
    </source>
</evidence>
<keyword evidence="3 5" id="KW-0238">DNA-binding</keyword>
<dbReference type="Pfam" id="PF13356">
    <property type="entry name" value="Arm-DNA-bind_3"/>
    <property type="match status" value="1"/>
</dbReference>
<sequence length="418" mass="46782">MPLTDASCRTARPKDKPFKLSDGGGLHLLVATTGAKLWRYAYRFDGKQKLLALGPYVMPGSAEVRTSLAQARDLRNSARRLLDGGVDPSQQRKADRIAVALAARATFRELGEDWFKVKMAGKGDRTIDRANWLLKVLNADLGARPAAAIEPPELLEVLRKIEARGHHETTARARSLASSIFRFGIAAGRCQRDPAADLRGALTAAKTTPRPAITDPAGIGELMRAIKAYQGDTTTRLALQLLALTFVRPGEIRFADLAEFDETNRVWEIPGERMKMRRDHLVPLSTQSLDIVKVLRDRSNSQSGSLSTEDGISSQLAQKFAFPSLVTRNRPISENTMNVALRRLGYGQDEMCAHGFRAMASTRLNEMNRWKPEVIERQLAHVDKNSVRRAYNRAEYWTERVEMMQAWADYLDELERTP</sequence>
<dbReference type="PROSITE" id="PS51898">
    <property type="entry name" value="TYR_RECOMBINASE"/>
    <property type="match status" value="1"/>
</dbReference>